<reference evidence="5" key="1">
    <citation type="submission" date="2014-03" db="EMBL/GenBank/DDBJ databases">
        <authorList>
            <person name="Aksoy S."/>
            <person name="Warren W."/>
            <person name="Wilson R.K."/>
        </authorList>
    </citation>
    <scope>NUCLEOTIDE SEQUENCE [LARGE SCALE GENOMIC DNA]</scope>
    <source>
        <strain evidence="5">IAEA</strain>
    </source>
</reference>
<reference evidence="4" key="2">
    <citation type="submission" date="2020-05" db="UniProtKB">
        <authorList>
            <consortium name="EnsemblMetazoa"/>
        </authorList>
    </citation>
    <scope>IDENTIFICATION</scope>
    <source>
        <strain evidence="4">IAEA</strain>
    </source>
</reference>
<name>A0A1A9WYD4_9MUSC</name>
<evidence type="ECO:0000256" key="1">
    <source>
        <dbReference type="ARBA" id="ARBA00023125"/>
    </source>
</evidence>
<evidence type="ECO:0000313" key="4">
    <source>
        <dbReference type="EnsemblMetazoa" id="GBRI037170-PA"/>
    </source>
</evidence>
<dbReference type="SUPFAM" id="SSF46785">
    <property type="entry name" value="Winged helix' DNA-binding domain"/>
    <property type="match status" value="1"/>
</dbReference>
<dbReference type="AlphaFoldDB" id="A0A1A9WYD4"/>
<dbReference type="CDD" id="cd00059">
    <property type="entry name" value="FH_FOX"/>
    <property type="match status" value="1"/>
</dbReference>
<dbReference type="PROSITE" id="PS50039">
    <property type="entry name" value="FORK_HEAD_3"/>
    <property type="match status" value="1"/>
</dbReference>
<dbReference type="Proteomes" id="UP000091820">
    <property type="component" value="Unassembled WGS sequence"/>
</dbReference>
<feature type="DNA-binding region" description="Fork-head" evidence="2">
    <location>
        <begin position="210"/>
        <end position="301"/>
    </location>
</feature>
<organism evidence="4 5">
    <name type="scientific">Glossina brevipalpis</name>
    <dbReference type="NCBI Taxonomy" id="37001"/>
    <lineage>
        <taxon>Eukaryota</taxon>
        <taxon>Metazoa</taxon>
        <taxon>Ecdysozoa</taxon>
        <taxon>Arthropoda</taxon>
        <taxon>Hexapoda</taxon>
        <taxon>Insecta</taxon>
        <taxon>Pterygota</taxon>
        <taxon>Neoptera</taxon>
        <taxon>Endopterygota</taxon>
        <taxon>Diptera</taxon>
        <taxon>Brachycera</taxon>
        <taxon>Muscomorpha</taxon>
        <taxon>Hippoboscoidea</taxon>
        <taxon>Glossinidae</taxon>
        <taxon>Glossina</taxon>
    </lineage>
</organism>
<dbReference type="PRINTS" id="PR00053">
    <property type="entry name" value="FORKHEAD"/>
</dbReference>
<dbReference type="GO" id="GO:0030154">
    <property type="term" value="P:cell differentiation"/>
    <property type="evidence" value="ECO:0007669"/>
    <property type="project" value="TreeGrafter"/>
</dbReference>
<dbReference type="VEuPathDB" id="VectorBase:GBRI037170"/>
<keyword evidence="1 2" id="KW-0238">DNA-binding</keyword>
<keyword evidence="2" id="KW-0539">Nucleus</keyword>
<proteinExistence type="predicted"/>
<dbReference type="PANTHER" id="PTHR11829:SF402">
    <property type="entry name" value="FORK HEAD DOMAIN-CONTAINING PROTEIN FD3-RELATED"/>
    <property type="match status" value="1"/>
</dbReference>
<dbReference type="SMART" id="SM00339">
    <property type="entry name" value="FH"/>
    <property type="match status" value="1"/>
</dbReference>
<dbReference type="GO" id="GO:0000981">
    <property type="term" value="F:DNA-binding transcription factor activity, RNA polymerase II-specific"/>
    <property type="evidence" value="ECO:0007669"/>
    <property type="project" value="TreeGrafter"/>
</dbReference>
<dbReference type="Pfam" id="PF00250">
    <property type="entry name" value="Forkhead"/>
    <property type="match status" value="1"/>
</dbReference>
<protein>
    <recommendedName>
        <fullName evidence="3">Fork-head domain-containing protein</fullName>
    </recommendedName>
</protein>
<dbReference type="PANTHER" id="PTHR11829">
    <property type="entry name" value="FORKHEAD BOX PROTEIN"/>
    <property type="match status" value="1"/>
</dbReference>
<evidence type="ECO:0000256" key="2">
    <source>
        <dbReference type="PROSITE-ProRule" id="PRU00089"/>
    </source>
</evidence>
<dbReference type="InterPro" id="IPR036388">
    <property type="entry name" value="WH-like_DNA-bd_sf"/>
</dbReference>
<dbReference type="Gene3D" id="1.10.10.10">
    <property type="entry name" value="Winged helix-like DNA-binding domain superfamily/Winged helix DNA-binding domain"/>
    <property type="match status" value="1"/>
</dbReference>
<feature type="domain" description="Fork-head" evidence="3">
    <location>
        <begin position="210"/>
        <end position="301"/>
    </location>
</feature>
<dbReference type="InterPro" id="IPR050211">
    <property type="entry name" value="FOX_domain-containing"/>
</dbReference>
<evidence type="ECO:0000313" key="5">
    <source>
        <dbReference type="Proteomes" id="UP000091820"/>
    </source>
</evidence>
<dbReference type="InterPro" id="IPR001766">
    <property type="entry name" value="Fork_head_dom"/>
</dbReference>
<dbReference type="GO" id="GO:0000978">
    <property type="term" value="F:RNA polymerase II cis-regulatory region sequence-specific DNA binding"/>
    <property type="evidence" value="ECO:0007669"/>
    <property type="project" value="TreeGrafter"/>
</dbReference>
<dbReference type="STRING" id="37001.A0A1A9WYD4"/>
<dbReference type="GO" id="GO:0005634">
    <property type="term" value="C:nucleus"/>
    <property type="evidence" value="ECO:0007669"/>
    <property type="project" value="UniProtKB-SubCell"/>
</dbReference>
<sequence>MATASKIIQSVNHEEYYLSATFAPNTTRHERDCDECQEIDNNDCSVTFTVTNLRDISVGHAEEDHLLIHLEEVVDKRENDCEEKVNEKEEDEEKDLTNLTWLTELRNQPITLVTMPLDETDETKSTSQKPISQNSKYLQQTNAQLFYQVQSPTNRRILNNEEENELINHQKEAKRPTPIERFEIFLNKIKRDLEIYHQSANVYQNDVSEKPPFNYSHIIGMAMLENGRRVTLQQICSWIELKFAFFRVRKKWNNSIRHNLSLHPCFRKIGRNKEDKGKGGYWELAVDPKKCDRKRIRNRKSLLKTISKHNNNNIIGKKLPKVNDVQQLMASSRLSEDEFADKANEREQIIFDIMNVQEKIDEESSASCTANTNNGNCFLTPNCQQNHHHQQQSEIECAEDDILINDLINRSTQGTSKVKEKQYHESSQDYTFGTIIISTSQMTDLVDVAQLQPTAFNYIINHTGTIDNQESSKSHRSCLHENVSGEENVSAHNNMLISPGLAEMETANTDSGIPEIINESTSPSQLKPAQQRRKNVIVEQLVQPSSSTPCVTITPSLYTTDTPYPFPIQFSSAPTSTSSSKQYHSSAVSINDYYQNSVNDNFSHYIDGIDEAFQYLRSIDTNRNEDTLDNLLDISVGDY</sequence>
<dbReference type="GO" id="GO:0009653">
    <property type="term" value="P:anatomical structure morphogenesis"/>
    <property type="evidence" value="ECO:0007669"/>
    <property type="project" value="TreeGrafter"/>
</dbReference>
<dbReference type="InterPro" id="IPR036390">
    <property type="entry name" value="WH_DNA-bd_sf"/>
</dbReference>
<dbReference type="EnsemblMetazoa" id="GBRI037170-RA">
    <property type="protein sequence ID" value="GBRI037170-PA"/>
    <property type="gene ID" value="GBRI037170"/>
</dbReference>
<keyword evidence="5" id="KW-1185">Reference proteome</keyword>
<comment type="subcellular location">
    <subcellularLocation>
        <location evidence="2">Nucleus</location>
    </subcellularLocation>
</comment>
<evidence type="ECO:0000259" key="3">
    <source>
        <dbReference type="PROSITE" id="PS50039"/>
    </source>
</evidence>
<accession>A0A1A9WYD4</accession>